<dbReference type="Pfam" id="PF13640">
    <property type="entry name" value="2OG-FeII_Oxy_3"/>
    <property type="match status" value="1"/>
</dbReference>
<evidence type="ECO:0000313" key="5">
    <source>
        <dbReference type="Proteomes" id="UP000799428"/>
    </source>
</evidence>
<feature type="domain" description="Prolyl 4-hydroxylase alpha subunit Fe(2+) 2OG dioxygenase" evidence="3">
    <location>
        <begin position="82"/>
        <end position="168"/>
    </location>
</feature>
<dbReference type="GO" id="GO:0005783">
    <property type="term" value="C:endoplasmic reticulum"/>
    <property type="evidence" value="ECO:0007669"/>
    <property type="project" value="TreeGrafter"/>
</dbReference>
<dbReference type="AlphaFoldDB" id="A0A6G1JZV2"/>
<evidence type="ECO:0000313" key="4">
    <source>
        <dbReference type="EMBL" id="KAF2705741.1"/>
    </source>
</evidence>
<dbReference type="PANTHER" id="PTHR10869">
    <property type="entry name" value="PROLYL 4-HYDROXYLASE ALPHA SUBUNIT"/>
    <property type="match status" value="1"/>
</dbReference>
<keyword evidence="1" id="KW-0479">Metal-binding</keyword>
<name>A0A6G1JZV2_9PLEO</name>
<dbReference type="Proteomes" id="UP000799428">
    <property type="component" value="Unassembled WGS sequence"/>
</dbReference>
<reference evidence="4" key="1">
    <citation type="journal article" date="2020" name="Stud. Mycol.">
        <title>101 Dothideomycetes genomes: a test case for predicting lifestyles and emergence of pathogens.</title>
        <authorList>
            <person name="Haridas S."/>
            <person name="Albert R."/>
            <person name="Binder M."/>
            <person name="Bloem J."/>
            <person name="Labutti K."/>
            <person name="Salamov A."/>
            <person name="Andreopoulos B."/>
            <person name="Baker S."/>
            <person name="Barry K."/>
            <person name="Bills G."/>
            <person name="Bluhm B."/>
            <person name="Cannon C."/>
            <person name="Castanera R."/>
            <person name="Culley D."/>
            <person name="Daum C."/>
            <person name="Ezra D."/>
            <person name="Gonzalez J."/>
            <person name="Henrissat B."/>
            <person name="Kuo A."/>
            <person name="Liang C."/>
            <person name="Lipzen A."/>
            <person name="Lutzoni F."/>
            <person name="Magnuson J."/>
            <person name="Mondo S."/>
            <person name="Nolan M."/>
            <person name="Ohm R."/>
            <person name="Pangilinan J."/>
            <person name="Park H.-J."/>
            <person name="Ramirez L."/>
            <person name="Alfaro M."/>
            <person name="Sun H."/>
            <person name="Tritt A."/>
            <person name="Yoshinaga Y."/>
            <person name="Zwiers L.-H."/>
            <person name="Turgeon B."/>
            <person name="Goodwin S."/>
            <person name="Spatafora J."/>
            <person name="Crous P."/>
            <person name="Grigoriev I."/>
        </authorList>
    </citation>
    <scope>NUCLEOTIDE SEQUENCE</scope>
    <source>
        <strain evidence="4">CBS 279.74</strain>
    </source>
</reference>
<evidence type="ECO:0000259" key="3">
    <source>
        <dbReference type="Pfam" id="PF13640"/>
    </source>
</evidence>
<dbReference type="EMBL" id="MU005777">
    <property type="protein sequence ID" value="KAF2705741.1"/>
    <property type="molecule type" value="Genomic_DNA"/>
</dbReference>
<protein>
    <recommendedName>
        <fullName evidence="3">Prolyl 4-hydroxylase alpha subunit Fe(2+) 2OG dioxygenase domain-containing protein</fullName>
    </recommendedName>
</protein>
<keyword evidence="5" id="KW-1185">Reference proteome</keyword>
<sequence>MSTTIRPTLSNFQFSGSNPTTNFNLIPSNVTPETVRAREQFDDDELSALLWERLREFYGEDRVKDEGGCWWTATRLNEKFRLCRYDAGGKFSPHYDGRRMADVDNQSFMTVNIYLNTVPECCGGATRALASPDSAYSPKIQPVLGSAAIFRDTVWHDGEELSSGEKYLLRTDVMYRRQIPFDFDTLHVRLNNEEKAVKAMMIAEALEDAGNGTEAVEWYKRSMRLQS</sequence>
<keyword evidence="2" id="KW-0408">Iron</keyword>
<dbReference type="GO" id="GO:0004656">
    <property type="term" value="F:procollagen-proline 4-dioxygenase activity"/>
    <property type="evidence" value="ECO:0007669"/>
    <property type="project" value="TreeGrafter"/>
</dbReference>
<evidence type="ECO:0000256" key="1">
    <source>
        <dbReference type="ARBA" id="ARBA00022723"/>
    </source>
</evidence>
<dbReference type="InterPro" id="IPR044862">
    <property type="entry name" value="Pro_4_hyd_alph_FE2OG_OXY"/>
</dbReference>
<organism evidence="4 5">
    <name type="scientific">Pleomassaria siparia CBS 279.74</name>
    <dbReference type="NCBI Taxonomy" id="1314801"/>
    <lineage>
        <taxon>Eukaryota</taxon>
        <taxon>Fungi</taxon>
        <taxon>Dikarya</taxon>
        <taxon>Ascomycota</taxon>
        <taxon>Pezizomycotina</taxon>
        <taxon>Dothideomycetes</taxon>
        <taxon>Pleosporomycetidae</taxon>
        <taxon>Pleosporales</taxon>
        <taxon>Pleomassariaceae</taxon>
        <taxon>Pleomassaria</taxon>
    </lineage>
</organism>
<evidence type="ECO:0000256" key="2">
    <source>
        <dbReference type="ARBA" id="ARBA00023004"/>
    </source>
</evidence>
<accession>A0A6G1JZV2</accession>
<dbReference type="PANTHER" id="PTHR10869:SF236">
    <property type="entry name" value="PROLYL 4-HYDROXYLASE ALPHA SUBUNIT DOMAIN-CONTAINING PROTEIN"/>
    <property type="match status" value="1"/>
</dbReference>
<dbReference type="Gene3D" id="2.60.120.620">
    <property type="entry name" value="q2cbj1_9rhob like domain"/>
    <property type="match status" value="1"/>
</dbReference>
<dbReference type="OrthoDB" id="69177at2759"/>
<gene>
    <name evidence="4" type="ORF">K504DRAFT_536726</name>
</gene>
<proteinExistence type="predicted"/>
<dbReference type="InterPro" id="IPR045054">
    <property type="entry name" value="P4HA-like"/>
</dbReference>
<dbReference type="GO" id="GO:0046872">
    <property type="term" value="F:metal ion binding"/>
    <property type="evidence" value="ECO:0007669"/>
    <property type="project" value="UniProtKB-KW"/>
</dbReference>